<evidence type="ECO:0000313" key="4">
    <source>
        <dbReference type="EMBL" id="KAF9784330.1"/>
    </source>
</evidence>
<keyword evidence="2" id="KW-0472">Membrane</keyword>
<reference evidence="4" key="2">
    <citation type="submission" date="2020-11" db="EMBL/GenBank/DDBJ databases">
        <authorList>
            <consortium name="DOE Joint Genome Institute"/>
            <person name="Kuo A."/>
            <person name="Miyauchi S."/>
            <person name="Kiss E."/>
            <person name="Drula E."/>
            <person name="Kohler A."/>
            <person name="Sanchez-Garcia M."/>
            <person name="Andreopoulos B."/>
            <person name="Barry K.W."/>
            <person name="Bonito G."/>
            <person name="Buee M."/>
            <person name="Carver A."/>
            <person name="Chen C."/>
            <person name="Cichocki N."/>
            <person name="Clum A."/>
            <person name="Culley D."/>
            <person name="Crous P.W."/>
            <person name="Fauchery L."/>
            <person name="Girlanda M."/>
            <person name="Hayes R."/>
            <person name="Keri Z."/>
            <person name="Labutti K."/>
            <person name="Lipzen A."/>
            <person name="Lombard V."/>
            <person name="Magnuson J."/>
            <person name="Maillard F."/>
            <person name="Morin E."/>
            <person name="Murat C."/>
            <person name="Nolan M."/>
            <person name="Ohm R."/>
            <person name="Pangilinan J."/>
            <person name="Pereira M."/>
            <person name="Perotto S."/>
            <person name="Peter M."/>
            <person name="Riley R."/>
            <person name="Sitrit Y."/>
            <person name="Stielow B."/>
            <person name="Szollosi G."/>
            <person name="Zifcakova L."/>
            <person name="Stursova M."/>
            <person name="Spatafora J.W."/>
            <person name="Tedersoo L."/>
            <person name="Vaario L.-M."/>
            <person name="Yamada A."/>
            <person name="Yan M."/>
            <person name="Wang P."/>
            <person name="Xu J."/>
            <person name="Bruns T."/>
            <person name="Baldrian P."/>
            <person name="Vilgalys R."/>
            <person name="Henrissat B."/>
            <person name="Grigoriev I.V."/>
            <person name="Hibbett D."/>
            <person name="Nagy L.G."/>
            <person name="Martin F.M."/>
        </authorList>
    </citation>
    <scope>NUCLEOTIDE SEQUENCE</scope>
    <source>
        <strain evidence="4">UH-Tt-Lm1</strain>
    </source>
</reference>
<dbReference type="Pfam" id="PF03435">
    <property type="entry name" value="Sacchrp_dh_NADP"/>
    <property type="match status" value="1"/>
</dbReference>
<evidence type="ECO:0000313" key="5">
    <source>
        <dbReference type="Proteomes" id="UP000736335"/>
    </source>
</evidence>
<dbReference type="InterPro" id="IPR036291">
    <property type="entry name" value="NAD(P)-bd_dom_sf"/>
</dbReference>
<protein>
    <submittedName>
        <fullName evidence="4">Saccharopine dehydrogenase-domain-containing protein</fullName>
    </submittedName>
</protein>
<dbReference type="InterPro" id="IPR005097">
    <property type="entry name" value="Sacchrp_dh_NADP-bd"/>
</dbReference>
<organism evidence="4 5">
    <name type="scientific">Thelephora terrestris</name>
    <dbReference type="NCBI Taxonomy" id="56493"/>
    <lineage>
        <taxon>Eukaryota</taxon>
        <taxon>Fungi</taxon>
        <taxon>Dikarya</taxon>
        <taxon>Basidiomycota</taxon>
        <taxon>Agaricomycotina</taxon>
        <taxon>Agaricomycetes</taxon>
        <taxon>Thelephorales</taxon>
        <taxon>Thelephoraceae</taxon>
        <taxon>Thelephora</taxon>
    </lineage>
</organism>
<gene>
    <name evidence="4" type="ORF">BJ322DRAFT_1007354</name>
</gene>
<dbReference type="InterPro" id="IPR051276">
    <property type="entry name" value="Saccharopine_DH-like_oxidrdct"/>
</dbReference>
<comment type="similarity">
    <text evidence="1">Belongs to the saccharopine dehydrogenase family.</text>
</comment>
<comment type="caution">
    <text evidence="4">The sequence shown here is derived from an EMBL/GenBank/DDBJ whole genome shotgun (WGS) entry which is preliminary data.</text>
</comment>
<accession>A0A9P6L631</accession>
<dbReference type="Gene3D" id="3.40.50.720">
    <property type="entry name" value="NAD(P)-binding Rossmann-like Domain"/>
    <property type="match status" value="1"/>
</dbReference>
<dbReference type="PANTHER" id="PTHR12286">
    <property type="entry name" value="SACCHAROPINE DEHYDROGENASE-LIKE OXIDOREDUCTASE"/>
    <property type="match status" value="1"/>
</dbReference>
<keyword evidence="5" id="KW-1185">Reference proteome</keyword>
<name>A0A9P6L631_9AGAM</name>
<dbReference type="GO" id="GO:0005811">
    <property type="term" value="C:lipid droplet"/>
    <property type="evidence" value="ECO:0007669"/>
    <property type="project" value="TreeGrafter"/>
</dbReference>
<dbReference type="SUPFAM" id="SSF51735">
    <property type="entry name" value="NAD(P)-binding Rossmann-fold domains"/>
    <property type="match status" value="1"/>
</dbReference>
<dbReference type="EMBL" id="WIUZ02000008">
    <property type="protein sequence ID" value="KAF9784330.1"/>
    <property type="molecule type" value="Genomic_DNA"/>
</dbReference>
<proteinExistence type="inferred from homology"/>
<dbReference type="GO" id="GO:0005739">
    <property type="term" value="C:mitochondrion"/>
    <property type="evidence" value="ECO:0007669"/>
    <property type="project" value="TreeGrafter"/>
</dbReference>
<dbReference type="PANTHER" id="PTHR12286:SF5">
    <property type="entry name" value="SACCHAROPINE DEHYDROGENASE-LIKE OXIDOREDUCTASE"/>
    <property type="match status" value="1"/>
</dbReference>
<reference evidence="4" key="1">
    <citation type="journal article" date="2020" name="Nat. Commun.">
        <title>Large-scale genome sequencing of mycorrhizal fungi provides insights into the early evolution of symbiotic traits.</title>
        <authorList>
            <person name="Miyauchi S."/>
            <person name="Kiss E."/>
            <person name="Kuo A."/>
            <person name="Drula E."/>
            <person name="Kohler A."/>
            <person name="Sanchez-Garcia M."/>
            <person name="Morin E."/>
            <person name="Andreopoulos B."/>
            <person name="Barry K.W."/>
            <person name="Bonito G."/>
            <person name="Buee M."/>
            <person name="Carver A."/>
            <person name="Chen C."/>
            <person name="Cichocki N."/>
            <person name="Clum A."/>
            <person name="Culley D."/>
            <person name="Crous P.W."/>
            <person name="Fauchery L."/>
            <person name="Girlanda M."/>
            <person name="Hayes R.D."/>
            <person name="Keri Z."/>
            <person name="LaButti K."/>
            <person name="Lipzen A."/>
            <person name="Lombard V."/>
            <person name="Magnuson J."/>
            <person name="Maillard F."/>
            <person name="Murat C."/>
            <person name="Nolan M."/>
            <person name="Ohm R.A."/>
            <person name="Pangilinan J."/>
            <person name="Pereira M.F."/>
            <person name="Perotto S."/>
            <person name="Peter M."/>
            <person name="Pfister S."/>
            <person name="Riley R."/>
            <person name="Sitrit Y."/>
            <person name="Stielow J.B."/>
            <person name="Szollosi G."/>
            <person name="Zifcakova L."/>
            <person name="Stursova M."/>
            <person name="Spatafora J.W."/>
            <person name="Tedersoo L."/>
            <person name="Vaario L.M."/>
            <person name="Yamada A."/>
            <person name="Yan M."/>
            <person name="Wang P."/>
            <person name="Xu J."/>
            <person name="Bruns T."/>
            <person name="Baldrian P."/>
            <person name="Vilgalys R."/>
            <person name="Dunand C."/>
            <person name="Henrissat B."/>
            <person name="Grigoriev I.V."/>
            <person name="Hibbett D."/>
            <person name="Nagy L.G."/>
            <person name="Martin F.M."/>
        </authorList>
    </citation>
    <scope>NUCLEOTIDE SEQUENCE</scope>
    <source>
        <strain evidence="4">UH-Tt-Lm1</strain>
    </source>
</reference>
<keyword evidence="2" id="KW-0812">Transmembrane</keyword>
<keyword evidence="2" id="KW-1133">Transmembrane helix</keyword>
<dbReference type="GO" id="GO:0009247">
    <property type="term" value="P:glycolipid biosynthetic process"/>
    <property type="evidence" value="ECO:0007669"/>
    <property type="project" value="TreeGrafter"/>
</dbReference>
<evidence type="ECO:0000259" key="3">
    <source>
        <dbReference type="Pfam" id="PF03435"/>
    </source>
</evidence>
<dbReference type="GO" id="GO:0005886">
    <property type="term" value="C:plasma membrane"/>
    <property type="evidence" value="ECO:0007669"/>
    <property type="project" value="TreeGrafter"/>
</dbReference>
<dbReference type="Proteomes" id="UP000736335">
    <property type="component" value="Unassembled WGS sequence"/>
</dbReference>
<evidence type="ECO:0000256" key="2">
    <source>
        <dbReference type="SAM" id="Phobius"/>
    </source>
</evidence>
<sequence length="419" mass="45713">MTRDILILGATGFTGQLIARYLVNHPQRASSPFNVTLGGRSRDKLNRVAKSLGLSTDAGSVVVVDLSDYSTVERAVVRAKVVINAVGPYWKFGDFVVRACARHGVHYVDITPEPHFIADIVAKYDFMAFKTNALVIPACGFDSIPPDIAVFVANRYVKAVLGSDTSIEDSTTAYDVEGGFSGGLIHSIMSFVEDPGKTLIKSAADYGLRQPHGPPSRLPRIVYKLPYDVSTSWYGTIWPQRVINRQTVHHSWSLFERSRDAHPADAYGDKFRYDECLRSPGPISALFVGFSICLFVVAILISPIRWVLKRILPQSGIGPASDKGHFEVVNITKAGPLTVKTTVRGEGEFAYYATARMTSEAALAILLQFNELPYRKTGGGGVLTPAAALGDVLIRRLEDFAGVTISSESIKTGETKKTR</sequence>
<feature type="domain" description="Saccharopine dehydrogenase NADP binding" evidence="3">
    <location>
        <begin position="5"/>
        <end position="110"/>
    </location>
</feature>
<feature type="transmembrane region" description="Helical" evidence="2">
    <location>
        <begin position="285"/>
        <end position="308"/>
    </location>
</feature>
<dbReference type="OrthoDB" id="10268090at2759"/>
<evidence type="ECO:0000256" key="1">
    <source>
        <dbReference type="ARBA" id="ARBA00038048"/>
    </source>
</evidence>
<dbReference type="AlphaFoldDB" id="A0A9P6L631"/>